<dbReference type="EMBL" id="KI912111">
    <property type="protein sequence ID" value="ETS83547.1"/>
    <property type="molecule type" value="Genomic_DNA"/>
</dbReference>
<evidence type="ECO:0000256" key="1">
    <source>
        <dbReference type="SAM" id="MobiDB-lite"/>
    </source>
</evidence>
<keyword evidence="2" id="KW-0472">Membrane</keyword>
<name>W3XDQ0_PESFW</name>
<dbReference type="KEGG" id="pfy:PFICI_05423"/>
<evidence type="ECO:0000313" key="3">
    <source>
        <dbReference type="EMBL" id="ETS83547.1"/>
    </source>
</evidence>
<dbReference type="HOGENOM" id="CLU_1732111_0_0_1"/>
<keyword evidence="2" id="KW-0812">Transmembrane</keyword>
<sequence>MSQTPPLYHQGLHVVGDDHDFESRSNDLARNFDLPALEEGPYVVEPNPHESGEESAKMLTSPKPAEGWWRREDSKRRVYIEAGFATLVVIAIVVGAVVGTRKQHSSSPSDSAVSHLLEPNDDDIPIGTSFNASFTIPGANCTNECRSSSSV</sequence>
<dbReference type="InParanoid" id="W3XDQ0"/>
<keyword evidence="4" id="KW-1185">Reference proteome</keyword>
<reference evidence="4" key="1">
    <citation type="journal article" date="2015" name="BMC Genomics">
        <title>Genomic and transcriptomic analysis of the endophytic fungus Pestalotiopsis fici reveals its lifestyle and high potential for synthesis of natural products.</title>
        <authorList>
            <person name="Wang X."/>
            <person name="Zhang X."/>
            <person name="Liu L."/>
            <person name="Xiang M."/>
            <person name="Wang W."/>
            <person name="Sun X."/>
            <person name="Che Y."/>
            <person name="Guo L."/>
            <person name="Liu G."/>
            <person name="Guo L."/>
            <person name="Wang C."/>
            <person name="Yin W.B."/>
            <person name="Stadler M."/>
            <person name="Zhang X."/>
            <person name="Liu X."/>
        </authorList>
    </citation>
    <scope>NUCLEOTIDE SEQUENCE [LARGE SCALE GENOMIC DNA]</scope>
    <source>
        <strain evidence="4">W106-1 / CGMCC3.15140</strain>
    </source>
</reference>
<feature type="transmembrane region" description="Helical" evidence="2">
    <location>
        <begin position="78"/>
        <end position="99"/>
    </location>
</feature>
<accession>W3XDQ0</accession>
<feature type="compositionally biased region" description="Basic and acidic residues" evidence="1">
    <location>
        <begin position="47"/>
        <end position="56"/>
    </location>
</feature>
<keyword evidence="2" id="KW-1133">Transmembrane helix</keyword>
<dbReference type="Proteomes" id="UP000030651">
    <property type="component" value="Unassembled WGS sequence"/>
</dbReference>
<evidence type="ECO:0000313" key="4">
    <source>
        <dbReference type="Proteomes" id="UP000030651"/>
    </source>
</evidence>
<gene>
    <name evidence="3" type="ORF">PFICI_05423</name>
</gene>
<dbReference type="RefSeq" id="XP_007832195.1">
    <property type="nucleotide sequence ID" value="XM_007834004.1"/>
</dbReference>
<protein>
    <submittedName>
        <fullName evidence="3">Uncharacterized protein</fullName>
    </submittedName>
</protein>
<dbReference type="OrthoDB" id="10385254at2759"/>
<evidence type="ECO:0000256" key="2">
    <source>
        <dbReference type="SAM" id="Phobius"/>
    </source>
</evidence>
<dbReference type="AlphaFoldDB" id="W3XDQ0"/>
<proteinExistence type="predicted"/>
<feature type="region of interest" description="Disordered" evidence="1">
    <location>
        <begin position="42"/>
        <end position="65"/>
    </location>
</feature>
<organism evidence="3 4">
    <name type="scientific">Pestalotiopsis fici (strain W106-1 / CGMCC3.15140)</name>
    <dbReference type="NCBI Taxonomy" id="1229662"/>
    <lineage>
        <taxon>Eukaryota</taxon>
        <taxon>Fungi</taxon>
        <taxon>Dikarya</taxon>
        <taxon>Ascomycota</taxon>
        <taxon>Pezizomycotina</taxon>
        <taxon>Sordariomycetes</taxon>
        <taxon>Xylariomycetidae</taxon>
        <taxon>Amphisphaeriales</taxon>
        <taxon>Sporocadaceae</taxon>
        <taxon>Pestalotiopsis</taxon>
    </lineage>
</organism>
<dbReference type="GeneID" id="19270436"/>